<accession>A0A6J4JM59</accession>
<keyword evidence="1" id="KW-0812">Transmembrane</keyword>
<evidence type="ECO:0000256" key="1">
    <source>
        <dbReference type="SAM" id="Phobius"/>
    </source>
</evidence>
<sequence>MSKSVRATARVCAQNFPTAAVAIITAVLAPFGAGIAAGLAALVGAGAWAGTVRRRSTIVPAPGQFIGS</sequence>
<reference evidence="2" key="1">
    <citation type="submission" date="2020-02" db="EMBL/GenBank/DDBJ databases">
        <authorList>
            <person name="Meier V. D."/>
        </authorList>
    </citation>
    <scope>NUCLEOTIDE SEQUENCE</scope>
    <source>
        <strain evidence="2">AVDCRST_MAG04</strain>
    </source>
</reference>
<feature type="transmembrane region" description="Helical" evidence="1">
    <location>
        <begin position="20"/>
        <end position="48"/>
    </location>
</feature>
<gene>
    <name evidence="2" type="ORF">AVDCRST_MAG04-3818</name>
</gene>
<keyword evidence="1" id="KW-0472">Membrane</keyword>
<organism evidence="2">
    <name type="scientific">uncultured Acetobacteraceae bacterium</name>
    <dbReference type="NCBI Taxonomy" id="169975"/>
    <lineage>
        <taxon>Bacteria</taxon>
        <taxon>Pseudomonadati</taxon>
        <taxon>Pseudomonadota</taxon>
        <taxon>Alphaproteobacteria</taxon>
        <taxon>Acetobacterales</taxon>
        <taxon>Acetobacteraceae</taxon>
        <taxon>environmental samples</taxon>
    </lineage>
</organism>
<dbReference type="EMBL" id="CADCTL010000287">
    <property type="protein sequence ID" value="CAA9282295.1"/>
    <property type="molecule type" value="Genomic_DNA"/>
</dbReference>
<keyword evidence="1" id="KW-1133">Transmembrane helix</keyword>
<proteinExistence type="predicted"/>
<evidence type="ECO:0000313" key="2">
    <source>
        <dbReference type="EMBL" id="CAA9282295.1"/>
    </source>
</evidence>
<protein>
    <submittedName>
        <fullName evidence="2">Uncharacterized protein</fullName>
    </submittedName>
</protein>
<name>A0A6J4JM59_9PROT</name>
<dbReference type="AlphaFoldDB" id="A0A6J4JM59"/>